<dbReference type="PRINTS" id="PR00019">
    <property type="entry name" value="LEURICHRPT"/>
</dbReference>
<dbReference type="EC" id="2.7.11.1" evidence="12"/>
<evidence type="ECO:0000256" key="2">
    <source>
        <dbReference type="ARBA" id="ARBA00004196"/>
    </source>
</evidence>
<dbReference type="InterPro" id="IPR032675">
    <property type="entry name" value="LRR_dom_sf"/>
</dbReference>
<dbReference type="AlphaFoldDB" id="A0A2I0A724"/>
<proteinExistence type="inferred from homology"/>
<keyword evidence="5" id="KW-0732">Signal</keyword>
<dbReference type="STRING" id="1088818.A0A2I0A724"/>
<dbReference type="InterPro" id="IPR001611">
    <property type="entry name" value="Leu-rich_rpt"/>
</dbReference>
<name>A0A2I0A724_9ASPA</name>
<dbReference type="InterPro" id="IPR013210">
    <property type="entry name" value="LRR_N_plant-typ"/>
</dbReference>
<dbReference type="GO" id="GO:0004674">
    <property type="term" value="F:protein serine/threonine kinase activity"/>
    <property type="evidence" value="ECO:0007669"/>
    <property type="project" value="UniProtKB-EC"/>
</dbReference>
<comment type="subcellular location">
    <subcellularLocation>
        <location evidence="2">Cell envelope</location>
    </subcellularLocation>
    <subcellularLocation>
        <location evidence="1">Membrane</location>
        <topology evidence="1">Single-pass membrane protein</topology>
    </subcellularLocation>
</comment>
<evidence type="ECO:0000256" key="1">
    <source>
        <dbReference type="ARBA" id="ARBA00004167"/>
    </source>
</evidence>
<dbReference type="PANTHER" id="PTHR48059">
    <property type="entry name" value="POLYGALACTURONASE INHIBITOR 1"/>
    <property type="match status" value="1"/>
</dbReference>
<evidence type="ECO:0000256" key="3">
    <source>
        <dbReference type="ARBA" id="ARBA00022614"/>
    </source>
</evidence>
<organism evidence="12 13">
    <name type="scientific">Apostasia shenzhenica</name>
    <dbReference type="NCBI Taxonomy" id="1088818"/>
    <lineage>
        <taxon>Eukaryota</taxon>
        <taxon>Viridiplantae</taxon>
        <taxon>Streptophyta</taxon>
        <taxon>Embryophyta</taxon>
        <taxon>Tracheophyta</taxon>
        <taxon>Spermatophyta</taxon>
        <taxon>Magnoliopsida</taxon>
        <taxon>Liliopsida</taxon>
        <taxon>Asparagales</taxon>
        <taxon>Orchidaceae</taxon>
        <taxon>Apostasioideae</taxon>
        <taxon>Apostasia</taxon>
    </lineage>
</organism>
<keyword evidence="12" id="KW-0808">Transferase</keyword>
<keyword evidence="8" id="KW-0472">Membrane</keyword>
<dbReference type="OrthoDB" id="596487at2759"/>
<sequence length="351" mass="37629">MSLQSTVMWSIKFSSAGVSALPIFVFLFLQCFPITSLAAAGQCNADDKTALLSIKAAFQNSDQSFASWTDATACCDWAGVQCDAASSGRVVGLRVYGDAHLSGALPDALGDLPSLTNLIFSDLPRLTGSIPSSLTRLSRLSTLILTNNTLSGSIPYYLSQITTLRFLDLSYNLLSGPIPPHLSYLKSLFTLRLAHNQLSGPIPVSFGSFDKKKPPELDLSNNHLAGDIPFQLGLPEWGRIDLSNNDLSGDASVLFGSEKGTTRINLSSNRLRFDLTQVTFPVNLVLLYLNRNDISGSIPAQVNQLNRLVVLNLSYNKLCGEIPAGAVTVKFGPEAYAGNACLCGPPLNACH</sequence>
<accession>A0A2I0A724</accession>
<evidence type="ECO:0000256" key="4">
    <source>
        <dbReference type="ARBA" id="ARBA00022692"/>
    </source>
</evidence>
<evidence type="ECO:0000256" key="6">
    <source>
        <dbReference type="ARBA" id="ARBA00022737"/>
    </source>
</evidence>
<dbReference type="FunFam" id="3.80.10.10:FF:000275">
    <property type="entry name" value="Leucine-rich repeat receptor-like protein kinase"/>
    <property type="match status" value="1"/>
</dbReference>
<feature type="domain" description="Leucine-rich repeat-containing N-terminal plant-type" evidence="11">
    <location>
        <begin position="45"/>
        <end position="83"/>
    </location>
</feature>
<evidence type="ECO:0000256" key="9">
    <source>
        <dbReference type="ARBA" id="ARBA00023180"/>
    </source>
</evidence>
<dbReference type="SUPFAM" id="SSF52058">
    <property type="entry name" value="L domain-like"/>
    <property type="match status" value="1"/>
</dbReference>
<protein>
    <submittedName>
        <fullName evidence="12">Polygalacturonase inhibitor</fullName>
        <ecNumber evidence="12">2.7.11.1</ecNumber>
    </submittedName>
</protein>
<dbReference type="EMBL" id="KZ452013">
    <property type="protein sequence ID" value="PKA51325.1"/>
    <property type="molecule type" value="Genomic_DNA"/>
</dbReference>
<comment type="similarity">
    <text evidence="10">Belongs to the polygalacturonase-inhibiting protein family.</text>
</comment>
<keyword evidence="6" id="KW-0677">Repeat</keyword>
<evidence type="ECO:0000256" key="8">
    <source>
        <dbReference type="ARBA" id="ARBA00023136"/>
    </source>
</evidence>
<dbReference type="Gene3D" id="3.80.10.10">
    <property type="entry name" value="Ribonuclease Inhibitor"/>
    <property type="match status" value="1"/>
</dbReference>
<evidence type="ECO:0000313" key="13">
    <source>
        <dbReference type="Proteomes" id="UP000236161"/>
    </source>
</evidence>
<dbReference type="Pfam" id="PF08263">
    <property type="entry name" value="LRRNT_2"/>
    <property type="match status" value="1"/>
</dbReference>
<gene>
    <name evidence="12" type="primary">PGIP</name>
    <name evidence="12" type="ORF">AXF42_Ash002688</name>
</gene>
<evidence type="ECO:0000259" key="11">
    <source>
        <dbReference type="Pfam" id="PF08263"/>
    </source>
</evidence>
<evidence type="ECO:0000256" key="10">
    <source>
        <dbReference type="ARBA" id="ARBA00038043"/>
    </source>
</evidence>
<dbReference type="Pfam" id="PF00560">
    <property type="entry name" value="LRR_1"/>
    <property type="match status" value="3"/>
</dbReference>
<evidence type="ECO:0000256" key="7">
    <source>
        <dbReference type="ARBA" id="ARBA00022989"/>
    </source>
</evidence>
<keyword evidence="13" id="KW-1185">Reference proteome</keyword>
<evidence type="ECO:0000256" key="5">
    <source>
        <dbReference type="ARBA" id="ARBA00022729"/>
    </source>
</evidence>
<dbReference type="Proteomes" id="UP000236161">
    <property type="component" value="Unassembled WGS sequence"/>
</dbReference>
<keyword evidence="9" id="KW-0325">Glycoprotein</keyword>
<dbReference type="InterPro" id="IPR051848">
    <property type="entry name" value="PGIP"/>
</dbReference>
<keyword evidence="3" id="KW-0433">Leucine-rich repeat</keyword>
<dbReference type="GO" id="GO:0016020">
    <property type="term" value="C:membrane"/>
    <property type="evidence" value="ECO:0007669"/>
    <property type="project" value="UniProtKB-SubCell"/>
</dbReference>
<dbReference type="PANTHER" id="PTHR48059:SF4">
    <property type="entry name" value="POLYGALACTURONASE INHIBITOR 1-RELATED"/>
    <property type="match status" value="1"/>
</dbReference>
<evidence type="ECO:0000313" key="12">
    <source>
        <dbReference type="EMBL" id="PKA51325.1"/>
    </source>
</evidence>
<reference evidence="12 13" key="1">
    <citation type="journal article" date="2017" name="Nature">
        <title>The Apostasia genome and the evolution of orchids.</title>
        <authorList>
            <person name="Zhang G.Q."/>
            <person name="Liu K.W."/>
            <person name="Li Z."/>
            <person name="Lohaus R."/>
            <person name="Hsiao Y.Y."/>
            <person name="Niu S.C."/>
            <person name="Wang J.Y."/>
            <person name="Lin Y.C."/>
            <person name="Xu Q."/>
            <person name="Chen L.J."/>
            <person name="Yoshida K."/>
            <person name="Fujiwara S."/>
            <person name="Wang Z.W."/>
            <person name="Zhang Y.Q."/>
            <person name="Mitsuda N."/>
            <person name="Wang M."/>
            <person name="Liu G.H."/>
            <person name="Pecoraro L."/>
            <person name="Huang H.X."/>
            <person name="Xiao X.J."/>
            <person name="Lin M."/>
            <person name="Wu X.Y."/>
            <person name="Wu W.L."/>
            <person name="Chen Y.Y."/>
            <person name="Chang S.B."/>
            <person name="Sakamoto S."/>
            <person name="Ohme-Takagi M."/>
            <person name="Yagi M."/>
            <person name="Zeng S.J."/>
            <person name="Shen C.Y."/>
            <person name="Yeh C.M."/>
            <person name="Luo Y.B."/>
            <person name="Tsai W.C."/>
            <person name="Van de Peer Y."/>
            <person name="Liu Z.J."/>
        </authorList>
    </citation>
    <scope>NUCLEOTIDE SEQUENCE [LARGE SCALE GENOMIC DNA]</scope>
    <source>
        <strain evidence="13">cv. Shenzhen</strain>
        <tissue evidence="12">Stem</tissue>
    </source>
</reference>
<keyword evidence="4" id="KW-0812">Transmembrane</keyword>
<keyword evidence="7" id="KW-1133">Transmembrane helix</keyword>